<dbReference type="InterPro" id="IPR010235">
    <property type="entry name" value="HepT"/>
</dbReference>
<dbReference type="AlphaFoldDB" id="A0A7I8DC87"/>
<dbReference type="NCBIfam" id="TIGR01987">
    <property type="entry name" value="HI0074"/>
    <property type="match status" value="1"/>
</dbReference>
<gene>
    <name evidence="1" type="ORF">skT53_19370</name>
</gene>
<organism evidence="1 2">
    <name type="scientific">Effusibacillus dendaii</name>
    <dbReference type="NCBI Taxonomy" id="2743772"/>
    <lineage>
        <taxon>Bacteria</taxon>
        <taxon>Bacillati</taxon>
        <taxon>Bacillota</taxon>
        <taxon>Bacilli</taxon>
        <taxon>Bacillales</taxon>
        <taxon>Alicyclobacillaceae</taxon>
        <taxon>Effusibacillus</taxon>
    </lineage>
</organism>
<evidence type="ECO:0000313" key="1">
    <source>
        <dbReference type="EMBL" id="BCJ86952.1"/>
    </source>
</evidence>
<reference evidence="1 2" key="1">
    <citation type="submission" date="2020-08" db="EMBL/GenBank/DDBJ databases">
        <title>Complete Genome Sequence of Effusibacillus dendaii Strain skT53, Isolated from Farmland soil.</title>
        <authorList>
            <person name="Konishi T."/>
            <person name="Kawasaki H."/>
        </authorList>
    </citation>
    <scope>NUCLEOTIDE SEQUENCE [LARGE SCALE GENOMIC DNA]</scope>
    <source>
        <strain evidence="2">skT53</strain>
    </source>
</reference>
<keyword evidence="1" id="KW-0808">Transferase</keyword>
<dbReference type="Proteomes" id="UP000593802">
    <property type="component" value="Chromosome"/>
</dbReference>
<dbReference type="GO" id="GO:0016740">
    <property type="term" value="F:transferase activity"/>
    <property type="evidence" value="ECO:0007669"/>
    <property type="project" value="UniProtKB-KW"/>
</dbReference>
<dbReference type="EMBL" id="AP023366">
    <property type="protein sequence ID" value="BCJ86952.1"/>
    <property type="molecule type" value="Genomic_DNA"/>
</dbReference>
<keyword evidence="2" id="KW-1185">Reference proteome</keyword>
<name>A0A7I8DC87_9BACL</name>
<dbReference type="RefSeq" id="WP_200756481.1">
    <property type="nucleotide sequence ID" value="NZ_AP023366.1"/>
</dbReference>
<proteinExistence type="predicted"/>
<sequence>MERLEQRLNVSYRALETLNEVLSLPSPSRIERDASIQRFEYTFEAVWKTGKQYLFDYEGLDIGSPKGVIRASFSVGLFNEEETAMGLELVDDRNLSVHTYNEALAEMIFGRLPQYAVLMKKWLDEIKQRMEGNHP</sequence>
<dbReference type="KEGG" id="eff:skT53_19370"/>
<dbReference type="SUPFAM" id="SSF81593">
    <property type="entry name" value="Nucleotidyltransferase substrate binding subunit/domain"/>
    <property type="match status" value="1"/>
</dbReference>
<evidence type="ECO:0000313" key="2">
    <source>
        <dbReference type="Proteomes" id="UP000593802"/>
    </source>
</evidence>
<dbReference type="Pfam" id="PF08780">
    <property type="entry name" value="NTase_sub_bind"/>
    <property type="match status" value="1"/>
</dbReference>
<protein>
    <submittedName>
        <fullName evidence="1">Nucleotidyltransferase</fullName>
    </submittedName>
</protein>
<dbReference type="Gene3D" id="1.20.120.330">
    <property type="entry name" value="Nucleotidyltransferases domain 2"/>
    <property type="match status" value="1"/>
</dbReference>
<accession>A0A7I8DC87</accession>